<proteinExistence type="inferred from homology"/>
<feature type="transmembrane region" description="Helical" evidence="12">
    <location>
        <begin position="235"/>
        <end position="255"/>
    </location>
</feature>
<evidence type="ECO:0000256" key="7">
    <source>
        <dbReference type="ARBA" id="ARBA00023053"/>
    </source>
</evidence>
<dbReference type="InterPro" id="IPR051163">
    <property type="entry name" value="Sodium:Solute_Symporter_SSF"/>
</dbReference>
<evidence type="ECO:0000256" key="12">
    <source>
        <dbReference type="SAM" id="Phobius"/>
    </source>
</evidence>
<dbReference type="Pfam" id="PF00474">
    <property type="entry name" value="SSF"/>
    <property type="match status" value="1"/>
</dbReference>
<evidence type="ECO:0000313" key="13">
    <source>
        <dbReference type="EMBL" id="OXA52206.1"/>
    </source>
</evidence>
<dbReference type="Proteomes" id="UP000198287">
    <property type="component" value="Unassembled WGS sequence"/>
</dbReference>
<accession>A0A226E6K5</accession>
<evidence type="ECO:0000256" key="5">
    <source>
        <dbReference type="ARBA" id="ARBA00022692"/>
    </source>
</evidence>
<dbReference type="AlphaFoldDB" id="A0A226E6K5"/>
<sequence length="619" mass="68328">MASEVDWVDYFVFGIVLSISVGIGIFYGCFGSKQKTTKEYLLANRQMSSIPVALSMICSAVSAITLLANPVEVYKYGLQYLMVILSFVPFNLALLYLYIPVYFNLNVNSAYEFIEMRFSHGVRVFVSALAVLHVIISMAIAIYAPALAINYVTDVSVELTCFIIYFVCIFYSAIGGLKAVLWTDVFQAGVMLLSLSVIVGKGVGDVGGMSIVWERAKEGDRLGVLNFDPDPRTRHTIWTCIFAGYFFWLPSYAATQLQVQRFLSMPNMSRVKRYDRTTLYGNFVQNSAFFVFRRALAINFFGLIVIVGLCFFTGLVIFAKFHDCDPLNKTGADPHVENSDQLLPLFVSETSDGIPGLLGLFIAGLTCASMSSLSSGLTALASITTYDYVNKLFPNLSDLKLSLISKVNTFVLGMVSFGFVFVIKNMGDILPVTSSFLGVILGPTLGIFSLGMFFPWANAEGATAGLVSTFAIMITFVLGTNLNSIKDQLPVQTFPLDVSGCPGSNDTMSIFSSNNGHTEWKDKEYSGLVKMLSLSYMWYSGLGCCLAVFLGLIMSLIYNQVTKRERKLINPLCISPPILNLLKKFCPDHIKNWVDISAKPTITISITNEDETVEYNKSF</sequence>
<keyword evidence="14" id="KW-1185">Reference proteome</keyword>
<protein>
    <submittedName>
        <fullName evidence="13">Sodium-coupled monocarboxylate transporter 2</fullName>
    </submittedName>
</protein>
<feature type="transmembrane region" description="Helical" evidence="12">
    <location>
        <begin position="50"/>
        <end position="68"/>
    </location>
</feature>
<comment type="similarity">
    <text evidence="2 11">Belongs to the sodium:solute symporter (SSF) (TC 2.A.21) family.</text>
</comment>
<dbReference type="PANTHER" id="PTHR42985:SF39">
    <property type="entry name" value="GH10366P"/>
    <property type="match status" value="1"/>
</dbReference>
<dbReference type="PROSITE" id="PS50283">
    <property type="entry name" value="NA_SOLUT_SYMP_3"/>
    <property type="match status" value="1"/>
</dbReference>
<keyword evidence="3" id="KW-0813">Transport</keyword>
<evidence type="ECO:0000256" key="10">
    <source>
        <dbReference type="ARBA" id="ARBA00023201"/>
    </source>
</evidence>
<evidence type="ECO:0000256" key="11">
    <source>
        <dbReference type="RuleBase" id="RU362091"/>
    </source>
</evidence>
<reference evidence="13 14" key="1">
    <citation type="submission" date="2015-12" db="EMBL/GenBank/DDBJ databases">
        <title>The genome of Folsomia candida.</title>
        <authorList>
            <person name="Faddeeva A."/>
            <person name="Derks M.F."/>
            <person name="Anvar Y."/>
            <person name="Smit S."/>
            <person name="Van Straalen N."/>
            <person name="Roelofs D."/>
        </authorList>
    </citation>
    <scope>NUCLEOTIDE SEQUENCE [LARGE SCALE GENOMIC DNA]</scope>
    <source>
        <strain evidence="13 14">VU population</strain>
        <tissue evidence="13">Whole body</tissue>
    </source>
</reference>
<dbReference type="InterPro" id="IPR001734">
    <property type="entry name" value="Na/solute_symporter"/>
</dbReference>
<feature type="transmembrane region" description="Helical" evidence="12">
    <location>
        <begin position="12"/>
        <end position="30"/>
    </location>
</feature>
<dbReference type="OMA" id="MASEVDW"/>
<name>A0A226E6K5_FOLCA</name>
<keyword evidence="7" id="KW-0915">Sodium</keyword>
<dbReference type="GO" id="GO:0005886">
    <property type="term" value="C:plasma membrane"/>
    <property type="evidence" value="ECO:0007669"/>
    <property type="project" value="UniProtKB-SubCell"/>
</dbReference>
<dbReference type="OrthoDB" id="6132759at2759"/>
<comment type="caution">
    <text evidence="13">The sequence shown here is derived from an EMBL/GenBank/DDBJ whole genome shotgun (WGS) entry which is preliminary data.</text>
</comment>
<evidence type="ECO:0000256" key="4">
    <source>
        <dbReference type="ARBA" id="ARBA00022475"/>
    </source>
</evidence>
<feature type="transmembrane region" description="Helical" evidence="12">
    <location>
        <begin position="357"/>
        <end position="383"/>
    </location>
</feature>
<keyword evidence="8" id="KW-0406">Ion transport</keyword>
<dbReference type="NCBIfam" id="TIGR00813">
    <property type="entry name" value="sss"/>
    <property type="match status" value="1"/>
</dbReference>
<keyword evidence="5 12" id="KW-0812">Transmembrane</keyword>
<evidence type="ECO:0000256" key="1">
    <source>
        <dbReference type="ARBA" id="ARBA00004651"/>
    </source>
</evidence>
<dbReference type="EMBL" id="LNIX01000007">
    <property type="protein sequence ID" value="OXA52206.1"/>
    <property type="molecule type" value="Genomic_DNA"/>
</dbReference>
<evidence type="ECO:0000256" key="6">
    <source>
        <dbReference type="ARBA" id="ARBA00022989"/>
    </source>
</evidence>
<evidence type="ECO:0000256" key="3">
    <source>
        <dbReference type="ARBA" id="ARBA00022448"/>
    </source>
</evidence>
<feature type="transmembrane region" description="Helical" evidence="12">
    <location>
        <begin position="296"/>
        <end position="319"/>
    </location>
</feature>
<dbReference type="PANTHER" id="PTHR42985">
    <property type="entry name" value="SODIUM-COUPLED MONOCARBOXYLATE TRANSPORTER"/>
    <property type="match status" value="1"/>
</dbReference>
<dbReference type="GO" id="GO:0006814">
    <property type="term" value="P:sodium ion transport"/>
    <property type="evidence" value="ECO:0007669"/>
    <property type="project" value="UniProtKB-KW"/>
</dbReference>
<evidence type="ECO:0000313" key="14">
    <source>
        <dbReference type="Proteomes" id="UP000198287"/>
    </source>
</evidence>
<feature type="transmembrane region" description="Helical" evidence="12">
    <location>
        <begin position="461"/>
        <end position="479"/>
    </location>
</feature>
<feature type="transmembrane region" description="Helical" evidence="12">
    <location>
        <begin position="155"/>
        <end position="174"/>
    </location>
</feature>
<evidence type="ECO:0000256" key="8">
    <source>
        <dbReference type="ARBA" id="ARBA00023065"/>
    </source>
</evidence>
<dbReference type="Gene3D" id="1.20.1730.10">
    <property type="entry name" value="Sodium/glucose cotransporter"/>
    <property type="match status" value="1"/>
</dbReference>
<keyword evidence="9 12" id="KW-0472">Membrane</keyword>
<feature type="transmembrane region" description="Helical" evidence="12">
    <location>
        <begin position="429"/>
        <end position="454"/>
    </location>
</feature>
<dbReference type="CDD" id="cd11492">
    <property type="entry name" value="SLC5sbd_NIS-SMVT"/>
    <property type="match status" value="1"/>
</dbReference>
<evidence type="ECO:0000256" key="2">
    <source>
        <dbReference type="ARBA" id="ARBA00006434"/>
    </source>
</evidence>
<feature type="transmembrane region" description="Helical" evidence="12">
    <location>
        <begin position="124"/>
        <end position="149"/>
    </location>
</feature>
<feature type="transmembrane region" description="Helical" evidence="12">
    <location>
        <begin position="403"/>
        <end position="423"/>
    </location>
</feature>
<feature type="transmembrane region" description="Helical" evidence="12">
    <location>
        <begin position="80"/>
        <end position="103"/>
    </location>
</feature>
<dbReference type="GO" id="GO:0015293">
    <property type="term" value="F:symporter activity"/>
    <property type="evidence" value="ECO:0007669"/>
    <property type="project" value="TreeGrafter"/>
</dbReference>
<comment type="subcellular location">
    <subcellularLocation>
        <location evidence="1">Cell membrane</location>
        <topology evidence="1">Multi-pass membrane protein</topology>
    </subcellularLocation>
</comment>
<organism evidence="13 14">
    <name type="scientific">Folsomia candida</name>
    <name type="common">Springtail</name>
    <dbReference type="NCBI Taxonomy" id="158441"/>
    <lineage>
        <taxon>Eukaryota</taxon>
        <taxon>Metazoa</taxon>
        <taxon>Ecdysozoa</taxon>
        <taxon>Arthropoda</taxon>
        <taxon>Hexapoda</taxon>
        <taxon>Collembola</taxon>
        <taxon>Entomobryomorpha</taxon>
        <taxon>Isotomoidea</taxon>
        <taxon>Isotomidae</taxon>
        <taxon>Proisotominae</taxon>
        <taxon>Folsomia</taxon>
    </lineage>
</organism>
<gene>
    <name evidence="13" type="ORF">Fcan01_13738</name>
</gene>
<keyword evidence="4" id="KW-1003">Cell membrane</keyword>
<feature type="transmembrane region" description="Helical" evidence="12">
    <location>
        <begin position="536"/>
        <end position="558"/>
    </location>
</feature>
<dbReference type="InterPro" id="IPR038377">
    <property type="entry name" value="Na/Glc_symporter_sf"/>
</dbReference>
<keyword evidence="10" id="KW-0739">Sodium transport</keyword>
<evidence type="ECO:0000256" key="9">
    <source>
        <dbReference type="ARBA" id="ARBA00023136"/>
    </source>
</evidence>
<keyword evidence="6 12" id="KW-1133">Transmembrane helix</keyword>